<dbReference type="Pfam" id="PF01040">
    <property type="entry name" value="UbiA"/>
    <property type="match status" value="1"/>
</dbReference>
<dbReference type="AlphaFoldDB" id="A0AAV5AYH5"/>
<evidence type="ECO:0000313" key="11">
    <source>
        <dbReference type="EMBL" id="GJM51876.1"/>
    </source>
</evidence>
<feature type="transmembrane region" description="Helical" evidence="8">
    <location>
        <begin position="93"/>
        <end position="112"/>
    </location>
</feature>
<keyword evidence="5 8" id="KW-0812">Transmembrane</keyword>
<dbReference type="InterPro" id="IPR026046">
    <property type="entry name" value="UBIAD1"/>
</dbReference>
<evidence type="ECO:0000256" key="9">
    <source>
        <dbReference type="NCBIfam" id="TIGR00751"/>
    </source>
</evidence>
<feature type="transmembrane region" description="Helical" evidence="8">
    <location>
        <begin position="177"/>
        <end position="196"/>
    </location>
</feature>
<evidence type="ECO:0000256" key="5">
    <source>
        <dbReference type="ARBA" id="ARBA00022692"/>
    </source>
</evidence>
<evidence type="ECO:0000313" key="12">
    <source>
        <dbReference type="Proteomes" id="UP001207736"/>
    </source>
</evidence>
<dbReference type="PIRSF" id="PIRSF005355">
    <property type="entry name" value="UBIAD1"/>
    <property type="match status" value="1"/>
</dbReference>
<accession>A0AAV5AYH5</accession>
<dbReference type="GO" id="GO:0009234">
    <property type="term" value="P:menaquinone biosynthetic process"/>
    <property type="evidence" value="ECO:0007669"/>
    <property type="project" value="UniProtKB-UniRule"/>
</dbReference>
<dbReference type="Proteomes" id="UP001207736">
    <property type="component" value="Unassembled WGS sequence"/>
</dbReference>
<comment type="function">
    <text evidence="8">Conversion of 1,4-dihydroxy-2-naphthoate (DHNA) to demethylmenaquinone (DMK).</text>
</comment>
<sequence length="300" mass="33651">MITFKSLYASARLRSLPLSVSGILIGSAMAYCNGAFRIDIFLLALLTTICFQLLSDFANDYGDSQKGTDNQARLGPKRAIQSGAMTLSEMKKIIGVTMIISLLSAIILIYIAFGRENIIYSLSFFVLTIMAIMAAIKYTIGRNAYGYKGLGDIFVFIFFGLISVAGSYFLYTHQLQWKVLLPASAIGMLCMAVLNLNNMRDIDNDRAMNKRTIPVILGKELARYYHYILVLLPMLLLMAYSLLTLQLGMKTIYIIAFIPLIFHLIYVKKHINPQELDSQLKVVALSTFLISILFFVGMFF</sequence>
<dbReference type="InterPro" id="IPR044878">
    <property type="entry name" value="UbiA_sf"/>
</dbReference>
<comment type="pathway">
    <text evidence="8">Quinol/quinone metabolism; menaquinone biosynthesis; menaquinol from 1,4-dihydroxy-2-naphthoate: step 1/2.</text>
</comment>
<dbReference type="Gene3D" id="1.10.357.140">
    <property type="entry name" value="UbiA prenyltransferase"/>
    <property type="match status" value="1"/>
</dbReference>
<reference evidence="10 13" key="1">
    <citation type="submission" date="2021-11" db="EMBL/GenBank/DDBJ databases">
        <title>Draft genome sequence of Capnocytophaga sp. strain KC07075 isolated from cat oral cavity.</title>
        <authorList>
            <person name="Suzuki M."/>
            <person name="Imaoka K."/>
            <person name="Kimura M."/>
            <person name="Morikawa S."/>
            <person name="Maeda K."/>
        </authorList>
    </citation>
    <scope>NUCLEOTIDE SEQUENCE</scope>
    <source>
        <strain evidence="10">KC07075</strain>
        <strain evidence="11 13">KC07079</strain>
    </source>
</reference>
<proteinExistence type="inferred from homology"/>
<dbReference type="RefSeq" id="WP_264845479.1">
    <property type="nucleotide sequence ID" value="NZ_BPMA01000012.1"/>
</dbReference>
<comment type="catalytic activity">
    <reaction evidence="8">
        <text>an all-trans-polyprenyl diphosphate + 1,4-dihydroxy-2-naphthoate + H(+) = a 2-demethylmenaquinol + CO2 + diphosphate</text>
        <dbReference type="Rhea" id="RHEA:26478"/>
        <dbReference type="Rhea" id="RHEA-COMP:9563"/>
        <dbReference type="Rhea" id="RHEA-COMP:9564"/>
        <dbReference type="ChEBI" id="CHEBI:11173"/>
        <dbReference type="ChEBI" id="CHEBI:15378"/>
        <dbReference type="ChEBI" id="CHEBI:16526"/>
        <dbReference type="ChEBI" id="CHEBI:33019"/>
        <dbReference type="ChEBI" id="CHEBI:55437"/>
        <dbReference type="ChEBI" id="CHEBI:58914"/>
        <dbReference type="EC" id="2.5.1.74"/>
    </reaction>
</comment>
<dbReference type="PANTHER" id="PTHR13929">
    <property type="entry name" value="1,4-DIHYDROXY-2-NAPHTHOATE OCTAPRENYLTRANSFERASE"/>
    <property type="match status" value="1"/>
</dbReference>
<dbReference type="EC" id="2.5.1.74" evidence="8 9"/>
<comment type="subcellular location">
    <subcellularLocation>
        <location evidence="8">Cell membrane</location>
        <topology evidence="8">Multi-pass membrane protein</topology>
    </subcellularLocation>
    <subcellularLocation>
        <location evidence="1">Membrane</location>
        <topology evidence="1">Multi-pass membrane protein</topology>
    </subcellularLocation>
</comment>
<evidence type="ECO:0000256" key="6">
    <source>
        <dbReference type="ARBA" id="ARBA00022989"/>
    </source>
</evidence>
<evidence type="ECO:0000256" key="4">
    <source>
        <dbReference type="ARBA" id="ARBA00022679"/>
    </source>
</evidence>
<comment type="similarity">
    <text evidence="8">Belongs to the MenA family. Type 1 subfamily.</text>
</comment>
<feature type="transmembrane region" description="Helical" evidence="8">
    <location>
        <begin position="40"/>
        <end position="58"/>
    </location>
</feature>
<keyword evidence="2 8" id="KW-0474">Menaquinone biosynthesis</keyword>
<keyword evidence="7 8" id="KW-0472">Membrane</keyword>
<evidence type="ECO:0000313" key="13">
    <source>
        <dbReference type="Proteomes" id="UP001208692"/>
    </source>
</evidence>
<evidence type="ECO:0000256" key="8">
    <source>
        <dbReference type="HAMAP-Rule" id="MF_01937"/>
    </source>
</evidence>
<feature type="transmembrane region" description="Helical" evidence="8">
    <location>
        <begin position="224"/>
        <end position="245"/>
    </location>
</feature>
<gene>
    <name evidence="8 10" type="primary">menA</name>
    <name evidence="10" type="ORF">RCZ15_16960</name>
    <name evidence="11" type="ORF">RCZ16_01940</name>
</gene>
<dbReference type="Gene3D" id="1.20.120.1780">
    <property type="entry name" value="UbiA prenyltransferase"/>
    <property type="match status" value="1"/>
</dbReference>
<protein>
    <recommendedName>
        <fullName evidence="8 9">1,4-dihydroxy-2-naphthoate octaprenyltransferase</fullName>
        <shortName evidence="8">DHNA-octaprenyltransferase</shortName>
        <ecNumber evidence="8 9">2.5.1.74</ecNumber>
    </recommendedName>
</protein>
<keyword evidence="6 8" id="KW-1133">Transmembrane helix</keyword>
<comment type="caution">
    <text evidence="10">The sequence shown here is derived from an EMBL/GenBank/DDBJ whole genome shotgun (WGS) entry which is preliminary data.</text>
</comment>
<evidence type="ECO:0000256" key="3">
    <source>
        <dbReference type="ARBA" id="ARBA00022475"/>
    </source>
</evidence>
<evidence type="ECO:0000256" key="2">
    <source>
        <dbReference type="ARBA" id="ARBA00022428"/>
    </source>
</evidence>
<dbReference type="InterPro" id="IPR004657">
    <property type="entry name" value="MenA"/>
</dbReference>
<keyword evidence="4 8" id="KW-0808">Transferase</keyword>
<dbReference type="Proteomes" id="UP001208692">
    <property type="component" value="Unassembled WGS sequence"/>
</dbReference>
<feature type="transmembrane region" description="Helical" evidence="8">
    <location>
        <begin position="118"/>
        <end position="138"/>
    </location>
</feature>
<evidence type="ECO:0000256" key="7">
    <source>
        <dbReference type="ARBA" id="ARBA00023136"/>
    </source>
</evidence>
<evidence type="ECO:0000313" key="10">
    <source>
        <dbReference type="EMBL" id="GJM50723.1"/>
    </source>
</evidence>
<dbReference type="GO" id="GO:0005886">
    <property type="term" value="C:plasma membrane"/>
    <property type="evidence" value="ECO:0007669"/>
    <property type="project" value="UniProtKB-SubCell"/>
</dbReference>
<feature type="transmembrane region" description="Helical" evidence="8">
    <location>
        <begin position="280"/>
        <end position="299"/>
    </location>
</feature>
<dbReference type="InterPro" id="IPR000537">
    <property type="entry name" value="UbiA_prenyltransferase"/>
</dbReference>
<feature type="transmembrane region" description="Helical" evidence="8">
    <location>
        <begin position="150"/>
        <end position="171"/>
    </location>
</feature>
<dbReference type="HAMAP" id="MF_01937">
    <property type="entry name" value="MenA_1"/>
    <property type="match status" value="1"/>
</dbReference>
<evidence type="ECO:0000256" key="1">
    <source>
        <dbReference type="ARBA" id="ARBA00004141"/>
    </source>
</evidence>
<keyword evidence="13" id="KW-1185">Reference proteome</keyword>
<keyword evidence="3 8" id="KW-1003">Cell membrane</keyword>
<dbReference type="GO" id="GO:0046428">
    <property type="term" value="F:1,4-dihydroxy-2-naphthoate polyprenyltransferase activity"/>
    <property type="evidence" value="ECO:0007669"/>
    <property type="project" value="UniProtKB-UniRule"/>
</dbReference>
<dbReference type="PANTHER" id="PTHR13929:SF0">
    <property type="entry name" value="UBIA PRENYLTRANSFERASE DOMAIN-CONTAINING PROTEIN 1"/>
    <property type="match status" value="1"/>
</dbReference>
<dbReference type="GO" id="GO:0042371">
    <property type="term" value="P:vitamin K biosynthetic process"/>
    <property type="evidence" value="ECO:0007669"/>
    <property type="project" value="TreeGrafter"/>
</dbReference>
<organism evidence="10 12">
    <name type="scientific">Capnocytophaga catalasegens</name>
    <dbReference type="NCBI Taxonomy" id="1004260"/>
    <lineage>
        <taxon>Bacteria</taxon>
        <taxon>Pseudomonadati</taxon>
        <taxon>Bacteroidota</taxon>
        <taxon>Flavobacteriia</taxon>
        <taxon>Flavobacteriales</taxon>
        <taxon>Flavobacteriaceae</taxon>
        <taxon>Capnocytophaga</taxon>
    </lineage>
</organism>
<feature type="transmembrane region" description="Helical" evidence="8">
    <location>
        <begin position="251"/>
        <end position="268"/>
    </location>
</feature>
<dbReference type="EMBL" id="BQKA01000033">
    <property type="protein sequence ID" value="GJM50723.1"/>
    <property type="molecule type" value="Genomic_DNA"/>
</dbReference>
<name>A0AAV5AYH5_9FLAO</name>
<dbReference type="CDD" id="cd13962">
    <property type="entry name" value="PT_UbiA_UBIAD1"/>
    <property type="match status" value="1"/>
</dbReference>
<dbReference type="EMBL" id="BQKB01000007">
    <property type="protein sequence ID" value="GJM51876.1"/>
    <property type="molecule type" value="Genomic_DNA"/>
</dbReference>
<dbReference type="NCBIfam" id="TIGR00751">
    <property type="entry name" value="menA"/>
    <property type="match status" value="1"/>
</dbReference>